<dbReference type="RefSeq" id="WP_187706467.1">
    <property type="nucleotide sequence ID" value="NZ_CP060822.1"/>
</dbReference>
<evidence type="ECO:0000259" key="1">
    <source>
        <dbReference type="Pfam" id="PF00535"/>
    </source>
</evidence>
<reference evidence="2 3" key="1">
    <citation type="submission" date="2020-08" db="EMBL/GenBank/DDBJ databases">
        <title>Complete genome sequence of Raphidiopsis curvispora isolated from drinking water reservoir in South Korea.</title>
        <authorList>
            <person name="Jeong J."/>
        </authorList>
    </citation>
    <scope>NUCLEOTIDE SEQUENCE [LARGE SCALE GENOMIC DNA]</scope>
    <source>
        <strain evidence="2 3">GIHE-G1</strain>
    </source>
</reference>
<dbReference type="GO" id="GO:0016740">
    <property type="term" value="F:transferase activity"/>
    <property type="evidence" value="ECO:0007669"/>
    <property type="project" value="UniProtKB-KW"/>
</dbReference>
<feature type="domain" description="Glycosyltransferase 2-like" evidence="1">
    <location>
        <begin position="5"/>
        <end position="63"/>
    </location>
</feature>
<dbReference type="InterPro" id="IPR029044">
    <property type="entry name" value="Nucleotide-diphossugar_trans"/>
</dbReference>
<dbReference type="Proteomes" id="UP000516013">
    <property type="component" value="Chromosome"/>
</dbReference>
<keyword evidence="3" id="KW-1185">Reference proteome</keyword>
<organism evidence="2 3">
    <name type="scientific">Cylindrospermopsis curvispora GIHE-G1</name>
    <dbReference type="NCBI Taxonomy" id="2666332"/>
    <lineage>
        <taxon>Bacteria</taxon>
        <taxon>Bacillati</taxon>
        <taxon>Cyanobacteriota</taxon>
        <taxon>Cyanophyceae</taxon>
        <taxon>Nostocales</taxon>
        <taxon>Aphanizomenonaceae</taxon>
        <taxon>Cylindrospermopsis</taxon>
    </lineage>
</organism>
<dbReference type="EMBL" id="CP060822">
    <property type="protein sequence ID" value="QNP29983.1"/>
    <property type="molecule type" value="Genomic_DNA"/>
</dbReference>
<dbReference type="Pfam" id="PF00535">
    <property type="entry name" value="Glycos_transf_2"/>
    <property type="match status" value="1"/>
</dbReference>
<keyword evidence="2" id="KW-0808">Transferase</keyword>
<dbReference type="SUPFAM" id="SSF53448">
    <property type="entry name" value="Nucleotide-diphospho-sugar transferases"/>
    <property type="match status" value="1"/>
</dbReference>
<dbReference type="Gene3D" id="3.90.550.10">
    <property type="entry name" value="Spore Coat Polysaccharide Biosynthesis Protein SpsA, Chain A"/>
    <property type="match status" value="1"/>
</dbReference>
<protein>
    <submittedName>
        <fullName evidence="2">Glycosyltransferase</fullName>
    </submittedName>
</protein>
<accession>A0A7H0F1R7</accession>
<sequence>MPHLSVVIPVYKAEGCLGVLYERLKHSLEQITQDFEIILVEDCGGDRSWDIILELAQKDSRVRGRKCCQVDKFPLLTETRPAFC</sequence>
<evidence type="ECO:0000313" key="2">
    <source>
        <dbReference type="EMBL" id="QNP29983.1"/>
    </source>
</evidence>
<name>A0A7H0F1R7_9CYAN</name>
<dbReference type="KEGG" id="ccur:IAR63_02520"/>
<dbReference type="AlphaFoldDB" id="A0A7H0F1R7"/>
<dbReference type="InterPro" id="IPR001173">
    <property type="entry name" value="Glyco_trans_2-like"/>
</dbReference>
<proteinExistence type="predicted"/>
<evidence type="ECO:0000313" key="3">
    <source>
        <dbReference type="Proteomes" id="UP000516013"/>
    </source>
</evidence>
<gene>
    <name evidence="2" type="ORF">IAR63_02520</name>
</gene>